<reference evidence="9" key="1">
    <citation type="submission" date="2022-01" db="EMBL/GenBank/DDBJ databases">
        <authorList>
            <person name="King R."/>
        </authorList>
    </citation>
    <scope>NUCLEOTIDE SEQUENCE</scope>
</reference>
<dbReference type="InterPro" id="IPR020479">
    <property type="entry name" value="HD_metazoa"/>
</dbReference>
<keyword evidence="2 5" id="KW-0238">DNA-binding</keyword>
<dbReference type="SMART" id="SM00389">
    <property type="entry name" value="HOX"/>
    <property type="match status" value="1"/>
</dbReference>
<evidence type="ECO:0000256" key="3">
    <source>
        <dbReference type="ARBA" id="ARBA00023155"/>
    </source>
</evidence>
<dbReference type="GO" id="GO:0005634">
    <property type="term" value="C:nucleus"/>
    <property type="evidence" value="ECO:0007669"/>
    <property type="project" value="UniProtKB-SubCell"/>
</dbReference>
<keyword evidence="10" id="KW-1185">Reference proteome</keyword>
<dbReference type="InterPro" id="IPR001356">
    <property type="entry name" value="HD"/>
</dbReference>
<evidence type="ECO:0000256" key="2">
    <source>
        <dbReference type="ARBA" id="ARBA00023125"/>
    </source>
</evidence>
<dbReference type="Gene3D" id="1.10.10.60">
    <property type="entry name" value="Homeodomain-like"/>
    <property type="match status" value="1"/>
</dbReference>
<dbReference type="PROSITE" id="PS50071">
    <property type="entry name" value="HOMEOBOX_2"/>
    <property type="match status" value="1"/>
</dbReference>
<comment type="subcellular location">
    <subcellularLocation>
        <location evidence="1 5 6">Nucleus</location>
    </subcellularLocation>
</comment>
<dbReference type="PRINTS" id="PR00024">
    <property type="entry name" value="HOMEOBOX"/>
</dbReference>
<feature type="region of interest" description="Disordered" evidence="7">
    <location>
        <begin position="175"/>
        <end position="209"/>
    </location>
</feature>
<dbReference type="PROSITE" id="PS00027">
    <property type="entry name" value="HOMEOBOX_1"/>
    <property type="match status" value="1"/>
</dbReference>
<feature type="DNA-binding region" description="Homeobox" evidence="5">
    <location>
        <begin position="123"/>
        <end position="182"/>
    </location>
</feature>
<dbReference type="EMBL" id="OU892278">
    <property type="protein sequence ID" value="CAG9765326.1"/>
    <property type="molecule type" value="Genomic_DNA"/>
</dbReference>
<sequence length="348" mass="39365">MSNFNLDQKLLEIPAEHQDIREMIVEPITPSDSYSSPDSYRDCRNYGAAPTQFLYKDSVYPMDNFVAEHPNSEILNNNIIAQQPLPASNVYSNNWYAIKYDQAMEHPQSPKSNPSSKPRPMVSKRARTQYTSFQLVKLEQEFLNNKYLCRPKRINLAQELSLTEKQIKVWFQNRRMKHKKESKLNKSTGSDQRSSPSASSGSESGALPIKTERPSITQRLLDHSVVPQGQYTSPLTAGSAFHPPAPWSGNMYESAQQYHQPPAYGEQLAHFPLHSSYSPVLPSYANEMAPLQTGFKNIGYFSQENREGMSPQFATFVDSPTSYPIWTDDSFAVEVEPQENGQGGLTQL</sequence>
<dbReference type="InterPro" id="IPR017970">
    <property type="entry name" value="Homeobox_CS"/>
</dbReference>
<dbReference type="GO" id="GO:0000978">
    <property type="term" value="F:RNA polymerase II cis-regulatory region sequence-specific DNA binding"/>
    <property type="evidence" value="ECO:0007669"/>
    <property type="project" value="TreeGrafter"/>
</dbReference>
<evidence type="ECO:0000259" key="8">
    <source>
        <dbReference type="PROSITE" id="PS50071"/>
    </source>
</evidence>
<dbReference type="GO" id="GO:0000981">
    <property type="term" value="F:DNA-binding transcription factor activity, RNA polymerase II-specific"/>
    <property type="evidence" value="ECO:0007669"/>
    <property type="project" value="InterPro"/>
</dbReference>
<organism evidence="9 10">
    <name type="scientific">Ceutorhynchus assimilis</name>
    <name type="common">cabbage seed weevil</name>
    <dbReference type="NCBI Taxonomy" id="467358"/>
    <lineage>
        <taxon>Eukaryota</taxon>
        <taxon>Metazoa</taxon>
        <taxon>Ecdysozoa</taxon>
        <taxon>Arthropoda</taxon>
        <taxon>Hexapoda</taxon>
        <taxon>Insecta</taxon>
        <taxon>Pterygota</taxon>
        <taxon>Neoptera</taxon>
        <taxon>Endopterygota</taxon>
        <taxon>Coleoptera</taxon>
        <taxon>Polyphaga</taxon>
        <taxon>Cucujiformia</taxon>
        <taxon>Curculionidae</taxon>
        <taxon>Ceutorhynchinae</taxon>
        <taxon>Ceutorhynchus</taxon>
    </lineage>
</organism>
<dbReference type="PANTHER" id="PTHR45664">
    <property type="entry name" value="PROTEIN ZERKNUELLT 1-RELATED"/>
    <property type="match status" value="1"/>
</dbReference>
<keyword evidence="4 5" id="KW-0539">Nucleus</keyword>
<evidence type="ECO:0000256" key="5">
    <source>
        <dbReference type="PROSITE-ProRule" id="PRU00108"/>
    </source>
</evidence>
<dbReference type="AlphaFoldDB" id="A0A9N9MK25"/>
<dbReference type="CDD" id="cd00086">
    <property type="entry name" value="homeodomain"/>
    <property type="match status" value="1"/>
</dbReference>
<dbReference type="SUPFAM" id="SSF46689">
    <property type="entry name" value="Homeodomain-like"/>
    <property type="match status" value="1"/>
</dbReference>
<dbReference type="InterPro" id="IPR009057">
    <property type="entry name" value="Homeodomain-like_sf"/>
</dbReference>
<feature type="region of interest" description="Disordered" evidence="7">
    <location>
        <begin position="105"/>
        <end position="125"/>
    </location>
</feature>
<proteinExistence type="predicted"/>
<protein>
    <recommendedName>
        <fullName evidence="8">Homeobox domain-containing protein</fullName>
    </recommendedName>
</protein>
<evidence type="ECO:0000256" key="7">
    <source>
        <dbReference type="SAM" id="MobiDB-lite"/>
    </source>
</evidence>
<gene>
    <name evidence="9" type="ORF">CEUTPL_LOCUS5935</name>
</gene>
<dbReference type="PANTHER" id="PTHR45664:SF18">
    <property type="entry name" value="HOMEOBOX PROTEIN HOX3"/>
    <property type="match status" value="1"/>
</dbReference>
<keyword evidence="3 5" id="KW-0371">Homeobox</keyword>
<name>A0A9N9MK25_9CUCU</name>
<evidence type="ECO:0000256" key="1">
    <source>
        <dbReference type="ARBA" id="ARBA00004123"/>
    </source>
</evidence>
<dbReference type="OrthoDB" id="6159439at2759"/>
<evidence type="ECO:0000313" key="10">
    <source>
        <dbReference type="Proteomes" id="UP001152799"/>
    </source>
</evidence>
<feature type="compositionally biased region" description="Low complexity" evidence="7">
    <location>
        <begin position="107"/>
        <end position="120"/>
    </location>
</feature>
<dbReference type="Pfam" id="PF00046">
    <property type="entry name" value="Homeodomain"/>
    <property type="match status" value="1"/>
</dbReference>
<evidence type="ECO:0000256" key="6">
    <source>
        <dbReference type="RuleBase" id="RU000682"/>
    </source>
</evidence>
<feature type="domain" description="Homeobox" evidence="8">
    <location>
        <begin position="121"/>
        <end position="181"/>
    </location>
</feature>
<feature type="compositionally biased region" description="Low complexity" evidence="7">
    <location>
        <begin position="189"/>
        <end position="205"/>
    </location>
</feature>
<dbReference type="Proteomes" id="UP001152799">
    <property type="component" value="Chromosome 2"/>
</dbReference>
<evidence type="ECO:0000256" key="4">
    <source>
        <dbReference type="ARBA" id="ARBA00023242"/>
    </source>
</evidence>
<accession>A0A9N9MK25</accession>
<evidence type="ECO:0000313" key="9">
    <source>
        <dbReference type="EMBL" id="CAG9765326.1"/>
    </source>
</evidence>